<evidence type="ECO:0000259" key="8">
    <source>
        <dbReference type="PROSITE" id="PS51379"/>
    </source>
</evidence>
<organism evidence="9 10">
    <name type="scientific">Shewanella hanedai</name>
    <name type="common">Alteromonas hanedai</name>
    <dbReference type="NCBI Taxonomy" id="25"/>
    <lineage>
        <taxon>Bacteria</taxon>
        <taxon>Pseudomonadati</taxon>
        <taxon>Pseudomonadota</taxon>
        <taxon>Gammaproteobacteria</taxon>
        <taxon>Alteromonadales</taxon>
        <taxon>Shewanellaceae</taxon>
        <taxon>Shewanella</taxon>
    </lineage>
</organism>
<dbReference type="SUPFAM" id="SSF54862">
    <property type="entry name" value="4Fe-4S ferredoxins"/>
    <property type="match status" value="1"/>
</dbReference>
<gene>
    <name evidence="9" type="primary">ccoG</name>
    <name evidence="9" type="ORF">FN961_05225</name>
</gene>
<evidence type="ECO:0000256" key="5">
    <source>
        <dbReference type="ARBA" id="ARBA00023004"/>
    </source>
</evidence>
<evidence type="ECO:0000256" key="3">
    <source>
        <dbReference type="ARBA" id="ARBA00022723"/>
    </source>
</evidence>
<sequence>MSNNKISPLNNSAKIFIPTPETSKYLINEQAIEIREISATPQPAKTSKKSPLESGHIHIREQKGTFQRIRTSTNSLLVCLFFLLPFISYQGHQAILFDLNEQQFFFFGTTLWPQDFTVLAWVFIAAAFLLFFITVFWGRVWCGYLCPQTAWTFMYVWIETRIEGNQNKRVALDKAPWTSQKLLKRMAKHAAWGITALLTGCAFIAYFVPARELYIDIVSFQASFWVAVWVWFFAICTYLNAGWMREQMCLHCCPYSRFQSVMFDANTKTVTYDANRGESRGPRKRKQPTELGDCVDCHLCVDVCPTGIDIRNGLQYECINCGACVDACNQTMDKFGYQKNLISYVSENALKGQHEPVYRSLKFIGYGVSVLVMLVVIGLDMANKSDIQLNVLRDRQSLYRETSDNLIENSYTLKIRNKTQQTRHYRLSVDNSRFQLENNPELVINPGEQLDHPITLIAHSDALAANRTKIKLFITEISNPENSVFQQTNFFGPG</sequence>
<dbReference type="Gene3D" id="2.60.40.10">
    <property type="entry name" value="Immunoglobulins"/>
    <property type="match status" value="1"/>
</dbReference>
<dbReference type="Pfam" id="PF13746">
    <property type="entry name" value="Fer4_18"/>
    <property type="match status" value="1"/>
</dbReference>
<keyword evidence="7" id="KW-0472">Membrane</keyword>
<dbReference type="InterPro" id="IPR013783">
    <property type="entry name" value="Ig-like_fold"/>
</dbReference>
<keyword evidence="4" id="KW-0249">Electron transport</keyword>
<dbReference type="GO" id="GO:0005886">
    <property type="term" value="C:plasma membrane"/>
    <property type="evidence" value="ECO:0007669"/>
    <property type="project" value="TreeGrafter"/>
</dbReference>
<feature type="transmembrane region" description="Helical" evidence="7">
    <location>
        <begin position="190"/>
        <end position="208"/>
    </location>
</feature>
<dbReference type="OrthoDB" id="9811700at2"/>
<dbReference type="PANTHER" id="PTHR30176:SF3">
    <property type="entry name" value="FERREDOXIN-TYPE PROTEIN NAPH"/>
    <property type="match status" value="1"/>
</dbReference>
<proteinExistence type="predicted"/>
<protein>
    <submittedName>
        <fullName evidence="9">Cytochrome c oxidase accessory protein CcoG</fullName>
    </submittedName>
</protein>
<keyword evidence="3" id="KW-0479">Metal-binding</keyword>
<dbReference type="InterPro" id="IPR017900">
    <property type="entry name" value="4Fe4S_Fe_S_CS"/>
</dbReference>
<dbReference type="AlphaFoldDB" id="A0A553JSM8"/>
<dbReference type="EMBL" id="VKGK01000004">
    <property type="protein sequence ID" value="TRY15462.1"/>
    <property type="molecule type" value="Genomic_DNA"/>
</dbReference>
<evidence type="ECO:0000313" key="9">
    <source>
        <dbReference type="EMBL" id="TRY15462.1"/>
    </source>
</evidence>
<feature type="transmembrane region" description="Helical" evidence="7">
    <location>
        <begin position="116"/>
        <end position="137"/>
    </location>
</feature>
<evidence type="ECO:0000256" key="4">
    <source>
        <dbReference type="ARBA" id="ARBA00022982"/>
    </source>
</evidence>
<evidence type="ECO:0000313" key="10">
    <source>
        <dbReference type="Proteomes" id="UP000318126"/>
    </source>
</evidence>
<name>A0A553JSM8_SHEHA</name>
<feature type="transmembrane region" description="Helical" evidence="7">
    <location>
        <begin position="363"/>
        <end position="382"/>
    </location>
</feature>
<dbReference type="Pfam" id="PF12801">
    <property type="entry name" value="Fer4_5"/>
    <property type="match status" value="1"/>
</dbReference>
<dbReference type="Pfam" id="PF11614">
    <property type="entry name" value="FixG_C"/>
    <property type="match status" value="1"/>
</dbReference>
<dbReference type="InterPro" id="IPR051684">
    <property type="entry name" value="Electron_Trans/Redox"/>
</dbReference>
<dbReference type="InterPro" id="IPR017896">
    <property type="entry name" value="4Fe4S_Fe-S-bd"/>
</dbReference>
<comment type="caution">
    <text evidence="9">The sequence shown here is derived from an EMBL/GenBank/DDBJ whole genome shotgun (WGS) entry which is preliminary data.</text>
</comment>
<dbReference type="Proteomes" id="UP000318126">
    <property type="component" value="Unassembled WGS sequence"/>
</dbReference>
<dbReference type="PROSITE" id="PS00198">
    <property type="entry name" value="4FE4S_FER_1"/>
    <property type="match status" value="1"/>
</dbReference>
<feature type="transmembrane region" description="Helical" evidence="7">
    <location>
        <begin position="220"/>
        <end position="241"/>
    </location>
</feature>
<dbReference type="PANTHER" id="PTHR30176">
    <property type="entry name" value="FERREDOXIN-TYPE PROTEIN NAPH"/>
    <property type="match status" value="1"/>
</dbReference>
<keyword evidence="1" id="KW-0813">Transport</keyword>
<keyword evidence="5" id="KW-0408">Iron</keyword>
<keyword evidence="6" id="KW-0411">Iron-sulfur</keyword>
<feature type="transmembrane region" description="Helical" evidence="7">
    <location>
        <begin position="76"/>
        <end position="96"/>
    </location>
</feature>
<reference evidence="10" key="1">
    <citation type="submission" date="2019-07" db="EMBL/GenBank/DDBJ databases">
        <title>Shewanella sp. YLB-08 draft genomic sequence.</title>
        <authorList>
            <person name="Yu L."/>
        </authorList>
    </citation>
    <scope>NUCLEOTIDE SEQUENCE [LARGE SCALE GENOMIC DNA]</scope>
    <source>
        <strain evidence="10">JCM 20706</strain>
    </source>
</reference>
<keyword evidence="7" id="KW-1133">Transmembrane helix</keyword>
<dbReference type="InterPro" id="IPR032879">
    <property type="entry name" value="FixG_C"/>
</dbReference>
<keyword evidence="2" id="KW-0004">4Fe-4S</keyword>
<keyword evidence="10" id="KW-1185">Reference proteome</keyword>
<feature type="domain" description="4Fe-4S ferredoxin-type" evidence="8">
    <location>
        <begin position="285"/>
        <end position="313"/>
    </location>
</feature>
<dbReference type="RefSeq" id="WP_143563500.1">
    <property type="nucleotide sequence ID" value="NZ_BMPL01000009.1"/>
</dbReference>
<dbReference type="InterPro" id="IPR014116">
    <property type="entry name" value="Cyt_c_oxidase_cbb3_FixG"/>
</dbReference>
<dbReference type="PROSITE" id="PS51379">
    <property type="entry name" value="4FE4S_FER_2"/>
    <property type="match status" value="1"/>
</dbReference>
<evidence type="ECO:0000256" key="1">
    <source>
        <dbReference type="ARBA" id="ARBA00022448"/>
    </source>
</evidence>
<keyword evidence="7" id="KW-0812">Transmembrane</keyword>
<dbReference type="NCBIfam" id="TIGR02745">
    <property type="entry name" value="ccoG_rdxA_fixG"/>
    <property type="match status" value="1"/>
</dbReference>
<evidence type="ECO:0000256" key="2">
    <source>
        <dbReference type="ARBA" id="ARBA00022485"/>
    </source>
</evidence>
<accession>A0A553JSM8</accession>
<dbReference type="GO" id="GO:0046872">
    <property type="term" value="F:metal ion binding"/>
    <property type="evidence" value="ECO:0007669"/>
    <property type="project" value="UniProtKB-KW"/>
</dbReference>
<dbReference type="GO" id="GO:0051539">
    <property type="term" value="F:4 iron, 4 sulfur cluster binding"/>
    <property type="evidence" value="ECO:0007669"/>
    <property type="project" value="UniProtKB-KW"/>
</dbReference>
<evidence type="ECO:0000256" key="7">
    <source>
        <dbReference type="SAM" id="Phobius"/>
    </source>
</evidence>
<evidence type="ECO:0000256" key="6">
    <source>
        <dbReference type="ARBA" id="ARBA00023014"/>
    </source>
</evidence>